<feature type="domain" description="HTH luxR-type" evidence="6">
    <location>
        <begin position="160"/>
        <end position="225"/>
    </location>
</feature>
<evidence type="ECO:0000256" key="1">
    <source>
        <dbReference type="ARBA" id="ARBA00022553"/>
    </source>
</evidence>
<comment type="caution">
    <text evidence="8">The sequence shown here is derived from an EMBL/GenBank/DDBJ whole genome shotgun (WGS) entry which is preliminary data.</text>
</comment>
<dbReference type="PROSITE" id="PS50043">
    <property type="entry name" value="HTH_LUXR_2"/>
    <property type="match status" value="1"/>
</dbReference>
<keyword evidence="1 5" id="KW-0597">Phosphoprotein</keyword>
<evidence type="ECO:0000259" key="7">
    <source>
        <dbReference type="PROSITE" id="PS50110"/>
    </source>
</evidence>
<dbReference type="InterPro" id="IPR058245">
    <property type="entry name" value="NreC/VraR/RcsB-like_REC"/>
</dbReference>
<evidence type="ECO:0000256" key="3">
    <source>
        <dbReference type="ARBA" id="ARBA00023125"/>
    </source>
</evidence>
<dbReference type="PROSITE" id="PS50110">
    <property type="entry name" value="RESPONSE_REGULATORY"/>
    <property type="match status" value="1"/>
</dbReference>
<dbReference type="Pfam" id="PF00196">
    <property type="entry name" value="GerE"/>
    <property type="match status" value="1"/>
</dbReference>
<dbReference type="InterPro" id="IPR039420">
    <property type="entry name" value="WalR-like"/>
</dbReference>
<dbReference type="InterPro" id="IPR016032">
    <property type="entry name" value="Sig_transdc_resp-reg_C-effctor"/>
</dbReference>
<dbReference type="SUPFAM" id="SSF52172">
    <property type="entry name" value="CheY-like"/>
    <property type="match status" value="1"/>
</dbReference>
<dbReference type="GO" id="GO:0003677">
    <property type="term" value="F:DNA binding"/>
    <property type="evidence" value="ECO:0007669"/>
    <property type="project" value="UniProtKB-KW"/>
</dbReference>
<dbReference type="InterPro" id="IPR011006">
    <property type="entry name" value="CheY-like_superfamily"/>
</dbReference>
<dbReference type="PANTHER" id="PTHR43214:SF24">
    <property type="entry name" value="TRANSCRIPTIONAL REGULATORY PROTEIN NARL-RELATED"/>
    <property type="match status" value="1"/>
</dbReference>
<name>A0A6I4P4W8_9MICO</name>
<keyword evidence="2" id="KW-0805">Transcription regulation</keyword>
<evidence type="ECO:0000313" key="9">
    <source>
        <dbReference type="Proteomes" id="UP000438182"/>
    </source>
</evidence>
<feature type="domain" description="Response regulatory" evidence="7">
    <location>
        <begin position="11"/>
        <end position="127"/>
    </location>
</feature>
<sequence>MGDVSTGEPIRVVVVDDDPMVRSALATMLGVDPGILLVGEAGDGEEGIDVVQRERPDVVLMDVRMPVRDGLSATTAVLRLPEPPRVVILTTFDADDTVLEALRLGASGFLLKDTPPDRLAAAIRDAAAGAPALSPSVASQVIAAATAPGRARADDARAAARARLGGLTPRERDVARELGAGRSNAEIAAALFLSVPTVKAHVGAILAKSRAENRVQLALLVHDAGLDADA</sequence>
<dbReference type="PANTHER" id="PTHR43214">
    <property type="entry name" value="TWO-COMPONENT RESPONSE REGULATOR"/>
    <property type="match status" value="1"/>
</dbReference>
<dbReference type="PRINTS" id="PR00038">
    <property type="entry name" value="HTHLUXR"/>
</dbReference>
<dbReference type="InterPro" id="IPR000792">
    <property type="entry name" value="Tscrpt_reg_LuxR_C"/>
</dbReference>
<keyword evidence="9" id="KW-1185">Reference proteome</keyword>
<dbReference type="SMART" id="SM00448">
    <property type="entry name" value="REC"/>
    <property type="match status" value="1"/>
</dbReference>
<reference evidence="8 9" key="1">
    <citation type="submission" date="2019-12" db="EMBL/GenBank/DDBJ databases">
        <authorList>
            <person name="Kim Y.S."/>
        </authorList>
    </citation>
    <scope>NUCLEOTIDE SEQUENCE [LARGE SCALE GENOMIC DNA]</scope>
    <source>
        <strain evidence="8 9">MMS17-SY077</strain>
    </source>
</reference>
<feature type="modified residue" description="4-aspartylphosphate" evidence="5">
    <location>
        <position position="62"/>
    </location>
</feature>
<evidence type="ECO:0000256" key="2">
    <source>
        <dbReference type="ARBA" id="ARBA00023015"/>
    </source>
</evidence>
<evidence type="ECO:0000256" key="5">
    <source>
        <dbReference type="PROSITE-ProRule" id="PRU00169"/>
    </source>
</evidence>
<dbReference type="CDD" id="cd17535">
    <property type="entry name" value="REC_NarL-like"/>
    <property type="match status" value="1"/>
</dbReference>
<dbReference type="GO" id="GO:0000160">
    <property type="term" value="P:phosphorelay signal transduction system"/>
    <property type="evidence" value="ECO:0007669"/>
    <property type="project" value="InterPro"/>
</dbReference>
<proteinExistence type="predicted"/>
<protein>
    <submittedName>
        <fullName evidence="8">Response regulator</fullName>
    </submittedName>
</protein>
<dbReference type="PROSITE" id="PS00622">
    <property type="entry name" value="HTH_LUXR_1"/>
    <property type="match status" value="1"/>
</dbReference>
<dbReference type="CDD" id="cd06170">
    <property type="entry name" value="LuxR_C_like"/>
    <property type="match status" value="1"/>
</dbReference>
<keyword evidence="3" id="KW-0238">DNA-binding</keyword>
<accession>A0A6I4P4W8</accession>
<organism evidence="8 9">
    <name type="scientific">Agromyces seonyuensis</name>
    <dbReference type="NCBI Taxonomy" id="2662446"/>
    <lineage>
        <taxon>Bacteria</taxon>
        <taxon>Bacillati</taxon>
        <taxon>Actinomycetota</taxon>
        <taxon>Actinomycetes</taxon>
        <taxon>Micrococcales</taxon>
        <taxon>Microbacteriaceae</taxon>
        <taxon>Agromyces</taxon>
    </lineage>
</organism>
<dbReference type="InterPro" id="IPR001789">
    <property type="entry name" value="Sig_transdc_resp-reg_receiver"/>
</dbReference>
<gene>
    <name evidence="8" type="ORF">GB864_15720</name>
</gene>
<dbReference type="RefSeq" id="WP_160426650.1">
    <property type="nucleotide sequence ID" value="NZ_WSTA01000092.1"/>
</dbReference>
<evidence type="ECO:0000256" key="4">
    <source>
        <dbReference type="ARBA" id="ARBA00023163"/>
    </source>
</evidence>
<dbReference type="SUPFAM" id="SSF46894">
    <property type="entry name" value="C-terminal effector domain of the bipartite response regulators"/>
    <property type="match status" value="1"/>
</dbReference>
<dbReference type="EMBL" id="WSTA01000092">
    <property type="protein sequence ID" value="MWB99995.1"/>
    <property type="molecule type" value="Genomic_DNA"/>
</dbReference>
<evidence type="ECO:0000313" key="8">
    <source>
        <dbReference type="EMBL" id="MWB99995.1"/>
    </source>
</evidence>
<dbReference type="Gene3D" id="3.40.50.2300">
    <property type="match status" value="1"/>
</dbReference>
<dbReference type="Pfam" id="PF00072">
    <property type="entry name" value="Response_reg"/>
    <property type="match status" value="1"/>
</dbReference>
<dbReference type="SMART" id="SM00421">
    <property type="entry name" value="HTH_LUXR"/>
    <property type="match status" value="1"/>
</dbReference>
<keyword evidence="4" id="KW-0804">Transcription</keyword>
<dbReference type="GO" id="GO:0006355">
    <property type="term" value="P:regulation of DNA-templated transcription"/>
    <property type="evidence" value="ECO:0007669"/>
    <property type="project" value="InterPro"/>
</dbReference>
<dbReference type="Proteomes" id="UP000438182">
    <property type="component" value="Unassembled WGS sequence"/>
</dbReference>
<evidence type="ECO:0000259" key="6">
    <source>
        <dbReference type="PROSITE" id="PS50043"/>
    </source>
</evidence>
<dbReference type="AlphaFoldDB" id="A0A6I4P4W8"/>